<feature type="domain" description="Carboxylesterase type B" evidence="4">
    <location>
        <begin position="5"/>
        <end position="453"/>
    </location>
</feature>
<dbReference type="PANTHER" id="PTHR11559">
    <property type="entry name" value="CARBOXYLESTERASE"/>
    <property type="match status" value="1"/>
</dbReference>
<keyword evidence="6" id="KW-1185">Reference proteome</keyword>
<organism evidence="5 6">
    <name type="scientific">Crossiella equi</name>
    <dbReference type="NCBI Taxonomy" id="130796"/>
    <lineage>
        <taxon>Bacteria</taxon>
        <taxon>Bacillati</taxon>
        <taxon>Actinomycetota</taxon>
        <taxon>Actinomycetes</taxon>
        <taxon>Pseudonocardiales</taxon>
        <taxon>Pseudonocardiaceae</taxon>
        <taxon>Crossiella</taxon>
    </lineage>
</organism>
<evidence type="ECO:0000256" key="1">
    <source>
        <dbReference type="ARBA" id="ARBA00005964"/>
    </source>
</evidence>
<reference evidence="5 6" key="1">
    <citation type="submission" date="2021-03" db="EMBL/GenBank/DDBJ databases">
        <title>Sequencing the genomes of 1000 actinobacteria strains.</title>
        <authorList>
            <person name="Klenk H.-P."/>
        </authorList>
    </citation>
    <scope>NUCLEOTIDE SEQUENCE [LARGE SCALE GENOMIC DNA]</scope>
    <source>
        <strain evidence="5 6">DSM 44580</strain>
    </source>
</reference>
<dbReference type="PRINTS" id="PR00878">
    <property type="entry name" value="CHOLNESTRASE"/>
</dbReference>
<dbReference type="InterPro" id="IPR050309">
    <property type="entry name" value="Type-B_Carboxylest/Lipase"/>
</dbReference>
<dbReference type="InterPro" id="IPR000997">
    <property type="entry name" value="Cholinesterase"/>
</dbReference>
<dbReference type="Pfam" id="PF00135">
    <property type="entry name" value="COesterase"/>
    <property type="match status" value="1"/>
</dbReference>
<dbReference type="Gene3D" id="3.40.50.1820">
    <property type="entry name" value="alpha/beta hydrolase"/>
    <property type="match status" value="1"/>
</dbReference>
<dbReference type="EMBL" id="JAGIOO010000001">
    <property type="protein sequence ID" value="MBP2471245.1"/>
    <property type="molecule type" value="Genomic_DNA"/>
</dbReference>
<comment type="similarity">
    <text evidence="1 3">Belongs to the type-B carboxylesterase/lipase family.</text>
</comment>
<evidence type="ECO:0000256" key="2">
    <source>
        <dbReference type="ARBA" id="ARBA00022801"/>
    </source>
</evidence>
<comment type="caution">
    <text evidence="5">The sequence shown here is derived from an EMBL/GenBank/DDBJ whole genome shotgun (WGS) entry which is preliminary data.</text>
</comment>
<evidence type="ECO:0000259" key="4">
    <source>
        <dbReference type="Pfam" id="PF00135"/>
    </source>
</evidence>
<dbReference type="InterPro" id="IPR002018">
    <property type="entry name" value="CarbesteraseB"/>
</dbReference>
<dbReference type="SUPFAM" id="SSF53474">
    <property type="entry name" value="alpha/beta-Hydrolases"/>
    <property type="match status" value="1"/>
</dbReference>
<gene>
    <name evidence="5" type="ORF">JOF53_000117</name>
</gene>
<accession>A0ABS5A3U3</accession>
<dbReference type="RefSeq" id="WP_086789626.1">
    <property type="nucleotide sequence ID" value="NZ_JAGIOO010000001.1"/>
</dbReference>
<evidence type="ECO:0000313" key="5">
    <source>
        <dbReference type="EMBL" id="MBP2471245.1"/>
    </source>
</evidence>
<sequence length="496" mass="52155">MSAGQPEVRVSAGTVRGARQDGVARFLGIPFARPPVGALRLAAPQPARSWSGVREATAYGPPPPQAALLGLNELVQGEAGDWLTVNVWSPALAPPAGLPVLVWVQGGGYAMGTASLPEYEGSRLAREGGVVVVTFNYRVGLEGFAHLTGAPANRGLLDQVAALEWVRENIGAFGGDPARVTLFGQSAGAGCVAALLAMPAARGLFGQAIAQSVPGAVFSPELATDIAATCAAELGLRPTRADWSTVDPAALAAFGDNLTLDAARRASRWGRPGHRLMPIAPVVDGAVLPVSPWRAVAEGAARDIPLVVGHTRDEHRLFSLILGTLGQVTEEQAAQALDTFAPDPAAYRGAYPEAGAEELFELVHADWLFRMPTLHLAEAQARAGGRAHLFELTWQAPGMGGILGACHGLDVPLTFGNLTQGQPATLLDGHGEALSEHIRAAWTGFATHGDPGWPAYDPRTRLTQVYDTTPTVTPYPEETSRQLWQDHTFTALPLLT</sequence>
<dbReference type="InterPro" id="IPR019826">
    <property type="entry name" value="Carboxylesterase_B_AS"/>
</dbReference>
<name>A0ABS5A3U3_9PSEU</name>
<keyword evidence="2 3" id="KW-0378">Hydrolase</keyword>
<evidence type="ECO:0000256" key="3">
    <source>
        <dbReference type="RuleBase" id="RU361235"/>
    </source>
</evidence>
<dbReference type="Proteomes" id="UP001519363">
    <property type="component" value="Unassembled WGS sequence"/>
</dbReference>
<dbReference type="GO" id="GO:0016787">
    <property type="term" value="F:hydrolase activity"/>
    <property type="evidence" value="ECO:0007669"/>
    <property type="project" value="UniProtKB-KW"/>
</dbReference>
<proteinExistence type="inferred from homology"/>
<dbReference type="PROSITE" id="PS00122">
    <property type="entry name" value="CARBOXYLESTERASE_B_1"/>
    <property type="match status" value="1"/>
</dbReference>
<dbReference type="InterPro" id="IPR029058">
    <property type="entry name" value="AB_hydrolase_fold"/>
</dbReference>
<protein>
    <recommendedName>
        <fullName evidence="3">Carboxylic ester hydrolase</fullName>
        <ecNumber evidence="3">3.1.1.-</ecNumber>
    </recommendedName>
</protein>
<dbReference type="EC" id="3.1.1.-" evidence="3"/>
<evidence type="ECO:0000313" key="6">
    <source>
        <dbReference type="Proteomes" id="UP001519363"/>
    </source>
</evidence>